<evidence type="ECO:0000313" key="1">
    <source>
        <dbReference type="EMBL" id="KMW56371.1"/>
    </source>
</evidence>
<proteinExistence type="predicted"/>
<organism evidence="1 2">
    <name type="scientific">Candidatus Rhodobacter oscarellae</name>
    <dbReference type="NCBI Taxonomy" id="1675527"/>
    <lineage>
        <taxon>Bacteria</taxon>
        <taxon>Pseudomonadati</taxon>
        <taxon>Pseudomonadota</taxon>
        <taxon>Alphaproteobacteria</taxon>
        <taxon>Rhodobacterales</taxon>
        <taxon>Rhodobacter group</taxon>
        <taxon>Rhodobacter</taxon>
    </lineage>
</organism>
<reference evidence="1 2" key="1">
    <citation type="submission" date="2015-06" db="EMBL/GenBank/DDBJ databases">
        <title>Draft genome sequence of an Alphaproteobacteria species associated to the Mediterranean sponge Oscarella lobularis.</title>
        <authorList>
            <person name="Jourda C."/>
            <person name="Santini S."/>
            <person name="Claverie J.-M."/>
        </authorList>
    </citation>
    <scope>NUCLEOTIDE SEQUENCE [LARGE SCALE GENOMIC DNA]</scope>
    <source>
        <strain evidence="1">IGS</strain>
    </source>
</reference>
<gene>
    <name evidence="1" type="ORF">AIOL_001323</name>
</gene>
<keyword evidence="2" id="KW-1185">Reference proteome</keyword>
<dbReference type="PATRIC" id="fig|1675527.3.peg.1407"/>
<comment type="caution">
    <text evidence="1">The sequence shown here is derived from an EMBL/GenBank/DDBJ whole genome shotgun (WGS) entry which is preliminary data.</text>
</comment>
<accession>A0A0J9E0A9</accession>
<dbReference type="STRING" id="1675527.AIOL_001323"/>
<dbReference type="AlphaFoldDB" id="A0A0J9E0A9"/>
<dbReference type="EMBL" id="LFTY01000002">
    <property type="protein sequence ID" value="KMW56371.1"/>
    <property type="molecule type" value="Genomic_DNA"/>
</dbReference>
<evidence type="ECO:0000313" key="2">
    <source>
        <dbReference type="Proteomes" id="UP000037178"/>
    </source>
</evidence>
<name>A0A0J9E0A9_9RHOB</name>
<protein>
    <submittedName>
        <fullName evidence="1">Uncharacterized protein</fullName>
    </submittedName>
</protein>
<dbReference type="Proteomes" id="UP000037178">
    <property type="component" value="Unassembled WGS sequence"/>
</dbReference>
<sequence length="75" mass="7938">MLSILALCTGVAACSTTAPQSYVFDEPRASDIVHIDDGHGGTLAVAKRCIDVTSPSHVRSARRYGAGCHFTKLPH</sequence>